<keyword evidence="1" id="KW-0143">Chaperone</keyword>
<dbReference type="GO" id="GO:0051087">
    <property type="term" value="F:protein-folding chaperone binding"/>
    <property type="evidence" value="ECO:0007669"/>
    <property type="project" value="TreeGrafter"/>
</dbReference>
<reference evidence="4 5" key="1">
    <citation type="submission" date="2017-02" db="EMBL/GenBank/DDBJ databases">
        <authorList>
            <person name="Peterson S.W."/>
        </authorList>
    </citation>
    <scope>NUCLEOTIDE SEQUENCE [LARGE SCALE GENOMIC DNA]</scope>
    <source>
        <strain evidence="4 5">DSM 22335</strain>
    </source>
</reference>
<dbReference type="InterPro" id="IPR051948">
    <property type="entry name" value="Hsp70_co-chaperone_J-domain"/>
</dbReference>
<organism evidence="4 5">
    <name type="scientific">Sediminibacterium ginsengisoli</name>
    <dbReference type="NCBI Taxonomy" id="413434"/>
    <lineage>
        <taxon>Bacteria</taxon>
        <taxon>Pseudomonadati</taxon>
        <taxon>Bacteroidota</taxon>
        <taxon>Chitinophagia</taxon>
        <taxon>Chitinophagales</taxon>
        <taxon>Chitinophagaceae</taxon>
        <taxon>Sediminibacterium</taxon>
    </lineage>
</organism>
<dbReference type="InterPro" id="IPR036869">
    <property type="entry name" value="J_dom_sf"/>
</dbReference>
<evidence type="ECO:0000256" key="1">
    <source>
        <dbReference type="ARBA" id="ARBA00023186"/>
    </source>
</evidence>
<dbReference type="PROSITE" id="PS00636">
    <property type="entry name" value="DNAJ_1"/>
    <property type="match status" value="1"/>
</dbReference>
<evidence type="ECO:0000313" key="5">
    <source>
        <dbReference type="Proteomes" id="UP000190888"/>
    </source>
</evidence>
<dbReference type="PROSITE" id="PS50076">
    <property type="entry name" value="DNAJ_2"/>
    <property type="match status" value="1"/>
</dbReference>
<gene>
    <name evidence="4" type="ORF">SAMN04488132_102504</name>
</gene>
<dbReference type="GO" id="GO:0036503">
    <property type="term" value="P:ERAD pathway"/>
    <property type="evidence" value="ECO:0007669"/>
    <property type="project" value="TreeGrafter"/>
</dbReference>
<dbReference type="PRINTS" id="PR00625">
    <property type="entry name" value="JDOMAIN"/>
</dbReference>
<keyword evidence="2" id="KW-0812">Transmembrane</keyword>
<proteinExistence type="predicted"/>
<dbReference type="InterPro" id="IPR001623">
    <property type="entry name" value="DnaJ_domain"/>
</dbReference>
<dbReference type="Pfam" id="PF00226">
    <property type="entry name" value="DnaJ"/>
    <property type="match status" value="1"/>
</dbReference>
<keyword evidence="2" id="KW-1133">Transmembrane helix</keyword>
<dbReference type="PANTHER" id="PTHR44360">
    <property type="entry name" value="DNAJ HOMOLOG SUBFAMILY B MEMBER 9"/>
    <property type="match status" value="1"/>
</dbReference>
<feature type="transmembrane region" description="Helical" evidence="2">
    <location>
        <begin position="190"/>
        <end position="208"/>
    </location>
</feature>
<dbReference type="RefSeq" id="WP_078830439.1">
    <property type="nucleotide sequence ID" value="NZ_FUWH01000002.1"/>
</dbReference>
<feature type="domain" description="J" evidence="3">
    <location>
        <begin position="4"/>
        <end position="69"/>
    </location>
</feature>
<evidence type="ECO:0000313" key="4">
    <source>
        <dbReference type="EMBL" id="SJZ54261.1"/>
    </source>
</evidence>
<keyword evidence="5" id="KW-1185">Reference proteome</keyword>
<dbReference type="PANTHER" id="PTHR44360:SF1">
    <property type="entry name" value="DNAJ HOMOLOG SUBFAMILY B MEMBER 9"/>
    <property type="match status" value="1"/>
</dbReference>
<dbReference type="OrthoDB" id="9779622at2"/>
<keyword evidence="2" id="KW-0472">Membrane</keyword>
<dbReference type="Gene3D" id="1.10.287.110">
    <property type="entry name" value="DnaJ domain"/>
    <property type="match status" value="1"/>
</dbReference>
<sequence>MQKNYYQILAISPDATAAEIKKAFRLLAQRYHPDKNAGQAFTNDHYSAIREAYEVLSDPVKRRDYHSVYFKEGSRLKLHTSPDDILISARKLASRIKAADPARIDRDALAFSLHQLLSGYHINLLRQNAEAVLIRAVIGQIMICLAPVPFRDMQAFLQPLTALAGDDAVALATITSHFRNAKLLHYWNRYKILAVLLITILLSLAIYYL</sequence>
<dbReference type="SMART" id="SM00271">
    <property type="entry name" value="DnaJ"/>
    <property type="match status" value="1"/>
</dbReference>
<dbReference type="STRING" id="413434.SAMN04488132_102504"/>
<dbReference type="CDD" id="cd06257">
    <property type="entry name" value="DnaJ"/>
    <property type="match status" value="1"/>
</dbReference>
<dbReference type="EMBL" id="FUWH01000002">
    <property type="protein sequence ID" value="SJZ54261.1"/>
    <property type="molecule type" value="Genomic_DNA"/>
</dbReference>
<dbReference type="AlphaFoldDB" id="A0A1T4LI29"/>
<dbReference type="InterPro" id="IPR018253">
    <property type="entry name" value="DnaJ_domain_CS"/>
</dbReference>
<accession>A0A1T4LI29</accession>
<protein>
    <submittedName>
        <fullName evidence="4">DnaJ domain-containing protein</fullName>
    </submittedName>
</protein>
<dbReference type="Proteomes" id="UP000190888">
    <property type="component" value="Unassembled WGS sequence"/>
</dbReference>
<dbReference type="GO" id="GO:0051787">
    <property type="term" value="F:misfolded protein binding"/>
    <property type="evidence" value="ECO:0007669"/>
    <property type="project" value="TreeGrafter"/>
</dbReference>
<evidence type="ECO:0000256" key="2">
    <source>
        <dbReference type="SAM" id="Phobius"/>
    </source>
</evidence>
<name>A0A1T4LI29_9BACT</name>
<evidence type="ECO:0000259" key="3">
    <source>
        <dbReference type="PROSITE" id="PS50076"/>
    </source>
</evidence>
<dbReference type="SUPFAM" id="SSF46565">
    <property type="entry name" value="Chaperone J-domain"/>
    <property type="match status" value="1"/>
</dbReference>